<keyword evidence="6 7" id="KW-0472">Membrane</keyword>
<keyword evidence="4 7" id="KW-0812">Transmembrane</keyword>
<reference evidence="9 10" key="1">
    <citation type="submission" date="2020-12" db="EMBL/GenBank/DDBJ databases">
        <title>Oil enriched cultivation method for isolating marine PHA-producing bacteria.</title>
        <authorList>
            <person name="Zheng W."/>
            <person name="Yu S."/>
            <person name="Huang Y."/>
        </authorList>
    </citation>
    <scope>NUCLEOTIDE SEQUENCE [LARGE SCALE GENOMIC DNA]</scope>
    <source>
        <strain evidence="9 10">SY-2-6</strain>
    </source>
</reference>
<feature type="domain" description="Major facilitator superfamily (MFS) profile" evidence="8">
    <location>
        <begin position="8"/>
        <end position="381"/>
    </location>
</feature>
<dbReference type="EMBL" id="JAEKJY010000001">
    <property type="protein sequence ID" value="MBN8233866.1"/>
    <property type="molecule type" value="Genomic_DNA"/>
</dbReference>
<dbReference type="SUPFAM" id="SSF103473">
    <property type="entry name" value="MFS general substrate transporter"/>
    <property type="match status" value="1"/>
</dbReference>
<feature type="transmembrane region" description="Helical" evidence="7">
    <location>
        <begin position="161"/>
        <end position="181"/>
    </location>
</feature>
<evidence type="ECO:0000256" key="2">
    <source>
        <dbReference type="ARBA" id="ARBA00022448"/>
    </source>
</evidence>
<dbReference type="Proteomes" id="UP000663970">
    <property type="component" value="Unassembled WGS sequence"/>
</dbReference>
<keyword evidence="3" id="KW-1003">Cell membrane</keyword>
<feature type="transmembrane region" description="Helical" evidence="7">
    <location>
        <begin position="348"/>
        <end position="372"/>
    </location>
</feature>
<dbReference type="InterPro" id="IPR036259">
    <property type="entry name" value="MFS_trans_sf"/>
</dbReference>
<proteinExistence type="predicted"/>
<feature type="transmembrane region" description="Helical" evidence="7">
    <location>
        <begin position="274"/>
        <end position="307"/>
    </location>
</feature>
<accession>A0ABS3DRB9</accession>
<evidence type="ECO:0000256" key="1">
    <source>
        <dbReference type="ARBA" id="ARBA00004651"/>
    </source>
</evidence>
<dbReference type="PANTHER" id="PTHR43414">
    <property type="entry name" value="MULTIDRUG RESISTANCE PROTEIN MDTG"/>
    <property type="match status" value="1"/>
</dbReference>
<protein>
    <submittedName>
        <fullName evidence="9">MFS transporter</fullName>
    </submittedName>
</protein>
<feature type="transmembrane region" description="Helical" evidence="7">
    <location>
        <begin position="133"/>
        <end position="155"/>
    </location>
</feature>
<organism evidence="9 10">
    <name type="scientific">Halobacillus kuroshimensis</name>
    <dbReference type="NCBI Taxonomy" id="302481"/>
    <lineage>
        <taxon>Bacteria</taxon>
        <taxon>Bacillati</taxon>
        <taxon>Bacillota</taxon>
        <taxon>Bacilli</taxon>
        <taxon>Bacillales</taxon>
        <taxon>Bacillaceae</taxon>
        <taxon>Halobacillus</taxon>
    </lineage>
</organism>
<feature type="transmembrane region" description="Helical" evidence="7">
    <location>
        <begin position="96"/>
        <end position="112"/>
    </location>
</feature>
<comment type="subcellular location">
    <subcellularLocation>
        <location evidence="1">Cell membrane</location>
        <topology evidence="1">Multi-pass membrane protein</topology>
    </subcellularLocation>
</comment>
<keyword evidence="5 7" id="KW-1133">Transmembrane helix</keyword>
<dbReference type="CDD" id="cd17329">
    <property type="entry name" value="MFS_MdtH_MDR_like"/>
    <property type="match status" value="1"/>
</dbReference>
<evidence type="ECO:0000256" key="3">
    <source>
        <dbReference type="ARBA" id="ARBA00022475"/>
    </source>
</evidence>
<keyword evidence="2" id="KW-0813">Transport</keyword>
<dbReference type="InterPro" id="IPR020846">
    <property type="entry name" value="MFS_dom"/>
</dbReference>
<name>A0ABS3DRB9_9BACI</name>
<dbReference type="Pfam" id="PF07690">
    <property type="entry name" value="MFS_1"/>
    <property type="match status" value="2"/>
</dbReference>
<evidence type="ECO:0000256" key="7">
    <source>
        <dbReference type="SAM" id="Phobius"/>
    </source>
</evidence>
<feature type="transmembrane region" description="Helical" evidence="7">
    <location>
        <begin position="12"/>
        <end position="34"/>
    </location>
</feature>
<evidence type="ECO:0000259" key="8">
    <source>
        <dbReference type="PROSITE" id="PS50850"/>
    </source>
</evidence>
<feature type="transmembrane region" description="Helical" evidence="7">
    <location>
        <begin position="202"/>
        <end position="220"/>
    </location>
</feature>
<evidence type="ECO:0000313" key="9">
    <source>
        <dbReference type="EMBL" id="MBN8233866.1"/>
    </source>
</evidence>
<gene>
    <name evidence="9" type="ORF">JF544_01345</name>
</gene>
<feature type="transmembrane region" description="Helical" evidence="7">
    <location>
        <begin position="40"/>
        <end position="62"/>
    </location>
</feature>
<evidence type="ECO:0000256" key="5">
    <source>
        <dbReference type="ARBA" id="ARBA00022989"/>
    </source>
</evidence>
<evidence type="ECO:0000256" key="6">
    <source>
        <dbReference type="ARBA" id="ARBA00023136"/>
    </source>
</evidence>
<sequence>MVMVTRTIMIQAGGHALISFISILLLPFLTLYMYDRFDENLGLAALVIGIQPFTEILFTLFFGRWIDRFGRRPVLLGSLFFQITAMVGFIVAADVWTFAVCAFLNGLGRFVYIPAARAQISETVPLEKQTRTFALLETGSNIGALAGPAVGAVLFSWHPPLLFALMAVLTFIYALIVWLWLPESWTGVLTGVSERKPVPYKKLAFLACSMLPISLFHAQMETNWPVYLKENTEHYLWTFSVLQMTGTLFFICFEVLLAHWAEKWPRNRVIQTGWLFYTAAAFGFAFSSHFVGLIVSQLLLCIGAVLVLNPMQTFISAIAPQAHKGRYFALFGLHWDFSRSAGPFTGGLFLSFFGGGWLFSTLGILLIIGGFIQTNRLATYSRDKPERVAG</sequence>
<dbReference type="InterPro" id="IPR011701">
    <property type="entry name" value="MFS"/>
</dbReference>
<evidence type="ECO:0000313" key="10">
    <source>
        <dbReference type="Proteomes" id="UP000663970"/>
    </source>
</evidence>
<dbReference type="Gene3D" id="1.20.1250.20">
    <property type="entry name" value="MFS general substrate transporter like domains"/>
    <property type="match status" value="1"/>
</dbReference>
<dbReference type="PANTHER" id="PTHR43414:SF1">
    <property type="entry name" value="PEPTIDE PERMEASE"/>
    <property type="match status" value="1"/>
</dbReference>
<feature type="transmembrane region" description="Helical" evidence="7">
    <location>
        <begin position="74"/>
        <end position="90"/>
    </location>
</feature>
<keyword evidence="10" id="KW-1185">Reference proteome</keyword>
<comment type="caution">
    <text evidence="9">The sequence shown here is derived from an EMBL/GenBank/DDBJ whole genome shotgun (WGS) entry which is preliminary data.</text>
</comment>
<feature type="transmembrane region" description="Helical" evidence="7">
    <location>
        <begin position="240"/>
        <end position="262"/>
    </location>
</feature>
<evidence type="ECO:0000256" key="4">
    <source>
        <dbReference type="ARBA" id="ARBA00022692"/>
    </source>
</evidence>
<dbReference type="PROSITE" id="PS50850">
    <property type="entry name" value="MFS"/>
    <property type="match status" value="1"/>
</dbReference>